<name>Q1LQU7_CUPMC</name>
<dbReference type="eggNOG" id="COG2010">
    <property type="taxonomic scope" value="Bacteria"/>
</dbReference>
<keyword evidence="8" id="KW-1185">Reference proteome</keyword>
<evidence type="ECO:0000256" key="1">
    <source>
        <dbReference type="ARBA" id="ARBA00022617"/>
    </source>
</evidence>
<dbReference type="SUPFAM" id="SSF46626">
    <property type="entry name" value="Cytochrome c"/>
    <property type="match status" value="2"/>
</dbReference>
<reference evidence="8" key="1">
    <citation type="journal article" date="2010" name="PLoS ONE">
        <title>The complete genome sequence of Cupriavidus metallidurans strain CH34, a master survivalist in harsh and anthropogenic environments.</title>
        <authorList>
            <person name="Janssen P.J."/>
            <person name="Van Houdt R."/>
            <person name="Moors H."/>
            <person name="Monsieurs P."/>
            <person name="Morin N."/>
            <person name="Michaux A."/>
            <person name="Benotmane M.A."/>
            <person name="Leys N."/>
            <person name="Vallaeys T."/>
            <person name="Lapidus A."/>
            <person name="Monchy S."/>
            <person name="Medigue C."/>
            <person name="Taghavi S."/>
            <person name="McCorkle S."/>
            <person name="Dunn J."/>
            <person name="van der Lelie D."/>
            <person name="Mergeay M."/>
        </authorList>
    </citation>
    <scope>NUCLEOTIDE SEQUENCE [LARGE SCALE GENOMIC DNA]</scope>
    <source>
        <strain evidence="8">ATCC 43123 / DSM 2839 / NBRC 102507 / CH34</strain>
    </source>
</reference>
<evidence type="ECO:0000313" key="7">
    <source>
        <dbReference type="EMBL" id="ABF07479.1"/>
    </source>
</evidence>
<dbReference type="Pfam" id="PF00034">
    <property type="entry name" value="Cytochrom_C"/>
    <property type="match status" value="2"/>
</dbReference>
<keyword evidence="2 4" id="KW-0479">Metal-binding</keyword>
<keyword evidence="1 4" id="KW-0349">Heme</keyword>
<dbReference type="RefSeq" id="WP_011515453.1">
    <property type="nucleotide sequence ID" value="NC_007973.1"/>
</dbReference>
<protein>
    <recommendedName>
        <fullName evidence="6">Cytochrome c domain-containing protein</fullName>
    </recommendedName>
</protein>
<dbReference type="GO" id="GO:0046872">
    <property type="term" value="F:metal ion binding"/>
    <property type="evidence" value="ECO:0007669"/>
    <property type="project" value="UniProtKB-KW"/>
</dbReference>
<keyword evidence="5" id="KW-0472">Membrane</keyword>
<evidence type="ECO:0000256" key="2">
    <source>
        <dbReference type="ARBA" id="ARBA00022723"/>
    </source>
</evidence>
<dbReference type="InterPro" id="IPR051459">
    <property type="entry name" value="Cytochrome_c-type_DH"/>
</dbReference>
<keyword evidence="5" id="KW-0812">Transmembrane</keyword>
<dbReference type="PANTHER" id="PTHR35008">
    <property type="entry name" value="BLL4482 PROTEIN-RELATED"/>
    <property type="match status" value="1"/>
</dbReference>
<evidence type="ECO:0000259" key="6">
    <source>
        <dbReference type="PROSITE" id="PS51007"/>
    </source>
</evidence>
<dbReference type="KEGG" id="rme:Rmet_0593"/>
<evidence type="ECO:0000256" key="5">
    <source>
        <dbReference type="SAM" id="Phobius"/>
    </source>
</evidence>
<dbReference type="Proteomes" id="UP000002429">
    <property type="component" value="Chromosome"/>
</dbReference>
<dbReference type="EMBL" id="CP000352">
    <property type="protein sequence ID" value="ABF07479.1"/>
    <property type="molecule type" value="Genomic_DNA"/>
</dbReference>
<proteinExistence type="predicted"/>
<dbReference type="Gene3D" id="1.10.760.10">
    <property type="entry name" value="Cytochrome c-like domain"/>
    <property type="match status" value="2"/>
</dbReference>
<organism evidence="7 8">
    <name type="scientific">Cupriavidus metallidurans (strain ATCC 43123 / DSM 2839 / NBRC 102507 / CH34)</name>
    <name type="common">Ralstonia metallidurans</name>
    <dbReference type="NCBI Taxonomy" id="266264"/>
    <lineage>
        <taxon>Bacteria</taxon>
        <taxon>Pseudomonadati</taxon>
        <taxon>Pseudomonadota</taxon>
        <taxon>Betaproteobacteria</taxon>
        <taxon>Burkholderiales</taxon>
        <taxon>Burkholderiaceae</taxon>
        <taxon>Cupriavidus</taxon>
    </lineage>
</organism>
<dbReference type="InterPro" id="IPR009056">
    <property type="entry name" value="Cyt_c-like_dom"/>
</dbReference>
<accession>Q1LQU7</accession>
<dbReference type="PROSITE" id="PS51007">
    <property type="entry name" value="CYTC"/>
    <property type="match status" value="2"/>
</dbReference>
<feature type="domain" description="Cytochrome c" evidence="6">
    <location>
        <begin position="54"/>
        <end position="152"/>
    </location>
</feature>
<sequence>MDVKRFYRIASSAAVAFIVFVVIAVGSTYWWGGRKLVRKIDVAVQPVTFPTDAGAVEHGKYLYESRGCMDCHGANGAGKQVFDEANGLRVRAPDITRGNSDIEKYQLRDWDLAIRHGVAPSGRPLLIMPSEDYNRLSDSDFGALVAYVRSLPAGGGQPADIRLPWFIQGLYGAGVVKDAAEKIDHSLPPSPPIAAAVNAQYGAYVANSCKGCHGATLRGGNIPGAPPDWPAAADLRPSGAMKTYPQADQFVAMMRSGKRPDGSEVSRVMPFGAFAKMNDTDLNALYLFLAGK</sequence>
<dbReference type="InterPro" id="IPR036909">
    <property type="entry name" value="Cyt_c-like_dom_sf"/>
</dbReference>
<dbReference type="AlphaFoldDB" id="Q1LQU7"/>
<keyword evidence="3 4" id="KW-0408">Iron</keyword>
<dbReference type="GO" id="GO:0020037">
    <property type="term" value="F:heme binding"/>
    <property type="evidence" value="ECO:0007669"/>
    <property type="project" value="InterPro"/>
</dbReference>
<feature type="domain" description="Cytochrome c" evidence="6">
    <location>
        <begin position="197"/>
        <end position="292"/>
    </location>
</feature>
<dbReference type="PANTHER" id="PTHR35008:SF8">
    <property type="entry name" value="ALCOHOL DEHYDROGENASE CYTOCHROME C SUBUNIT"/>
    <property type="match status" value="1"/>
</dbReference>
<dbReference type="GO" id="GO:0009055">
    <property type="term" value="F:electron transfer activity"/>
    <property type="evidence" value="ECO:0007669"/>
    <property type="project" value="InterPro"/>
</dbReference>
<gene>
    <name evidence="7" type="ordered locus">Rmet_0593</name>
</gene>
<dbReference type="STRING" id="266264.Rmet_0593"/>
<evidence type="ECO:0000256" key="3">
    <source>
        <dbReference type="ARBA" id="ARBA00023004"/>
    </source>
</evidence>
<dbReference type="HOGENOM" id="CLU_923651_0_0_4"/>
<evidence type="ECO:0000313" key="8">
    <source>
        <dbReference type="Proteomes" id="UP000002429"/>
    </source>
</evidence>
<keyword evidence="5" id="KW-1133">Transmembrane helix</keyword>
<feature type="transmembrane region" description="Helical" evidence="5">
    <location>
        <begin position="6"/>
        <end position="31"/>
    </location>
</feature>
<evidence type="ECO:0000256" key="4">
    <source>
        <dbReference type="PROSITE-ProRule" id="PRU00433"/>
    </source>
</evidence>